<name>A0A6G3XVX6_9ACTN</name>
<feature type="non-terminal residue" evidence="1">
    <location>
        <position position="1"/>
    </location>
</feature>
<organism evidence="1">
    <name type="scientific">Streptomyces sp. SID7499</name>
    <dbReference type="NCBI Taxonomy" id="2706086"/>
    <lineage>
        <taxon>Bacteria</taxon>
        <taxon>Bacillati</taxon>
        <taxon>Actinomycetota</taxon>
        <taxon>Actinomycetes</taxon>
        <taxon>Kitasatosporales</taxon>
        <taxon>Streptomycetaceae</taxon>
        <taxon>Streptomyces</taxon>
    </lineage>
</organism>
<gene>
    <name evidence="1" type="ORF">G3M58_87845</name>
</gene>
<dbReference type="EMBL" id="JAAGMN010009466">
    <property type="protein sequence ID" value="NEE21968.1"/>
    <property type="molecule type" value="Genomic_DNA"/>
</dbReference>
<comment type="caution">
    <text evidence="1">The sequence shown here is derived from an EMBL/GenBank/DDBJ whole genome shotgun (WGS) entry which is preliminary data.</text>
</comment>
<reference evidence="1" key="1">
    <citation type="submission" date="2020-01" db="EMBL/GenBank/DDBJ databases">
        <title>Insect and environment-associated Actinomycetes.</title>
        <authorList>
            <person name="Currrie C."/>
            <person name="Chevrette M."/>
            <person name="Carlson C."/>
            <person name="Stubbendieck R."/>
            <person name="Wendt-Pienkowski E."/>
        </authorList>
    </citation>
    <scope>NUCLEOTIDE SEQUENCE</scope>
    <source>
        <strain evidence="1">SID7499</strain>
    </source>
</reference>
<proteinExistence type="predicted"/>
<sequence length="93" mass="10134">PTHPLRALWLASWSAMGLEWSERLDGSDKRHVIAARDSLLEALSPLGFPFAVPRQDGRLMAAVDNLTPYWGAYLPSETADPQGLLGQLAAALH</sequence>
<protein>
    <submittedName>
        <fullName evidence="1">Uncharacterized protein</fullName>
    </submittedName>
</protein>
<accession>A0A6G3XVX6</accession>
<feature type="non-terminal residue" evidence="1">
    <location>
        <position position="93"/>
    </location>
</feature>
<dbReference type="AlphaFoldDB" id="A0A6G3XVX6"/>
<evidence type="ECO:0000313" key="1">
    <source>
        <dbReference type="EMBL" id="NEE21968.1"/>
    </source>
</evidence>